<protein>
    <submittedName>
        <fullName evidence="2">Retrovirus-related Pol polyprotein from type-2 retrotransposable element R2DM</fullName>
    </submittedName>
</protein>
<dbReference type="Gene3D" id="3.60.10.10">
    <property type="entry name" value="Endonuclease/exonuclease/phosphatase"/>
    <property type="match status" value="1"/>
</dbReference>
<dbReference type="Pfam" id="PF00078">
    <property type="entry name" value="RVT_1"/>
    <property type="match status" value="1"/>
</dbReference>
<dbReference type="SUPFAM" id="SSF56672">
    <property type="entry name" value="DNA/RNA polymerases"/>
    <property type="match status" value="1"/>
</dbReference>
<accession>A0AAW2JN11</accession>
<feature type="non-terminal residue" evidence="2">
    <location>
        <position position="834"/>
    </location>
</feature>
<dbReference type="PROSITE" id="PS50878">
    <property type="entry name" value="RT_POL"/>
    <property type="match status" value="1"/>
</dbReference>
<dbReference type="SUPFAM" id="SSF56219">
    <property type="entry name" value="DNase I-like"/>
    <property type="match status" value="1"/>
</dbReference>
<evidence type="ECO:0000313" key="2">
    <source>
        <dbReference type="EMBL" id="KAL0295046.1"/>
    </source>
</evidence>
<gene>
    <name evidence="2" type="ORF">Sradi_6854400</name>
</gene>
<evidence type="ECO:0000259" key="1">
    <source>
        <dbReference type="PROSITE" id="PS50878"/>
    </source>
</evidence>
<dbReference type="EMBL" id="JACGWJ010000095">
    <property type="protein sequence ID" value="KAL0295046.1"/>
    <property type="molecule type" value="Genomic_DNA"/>
</dbReference>
<dbReference type="InterPro" id="IPR036691">
    <property type="entry name" value="Endo/exonu/phosph_ase_sf"/>
</dbReference>
<organism evidence="2">
    <name type="scientific">Sesamum radiatum</name>
    <name type="common">Black benniseed</name>
    <dbReference type="NCBI Taxonomy" id="300843"/>
    <lineage>
        <taxon>Eukaryota</taxon>
        <taxon>Viridiplantae</taxon>
        <taxon>Streptophyta</taxon>
        <taxon>Embryophyta</taxon>
        <taxon>Tracheophyta</taxon>
        <taxon>Spermatophyta</taxon>
        <taxon>Magnoliopsida</taxon>
        <taxon>eudicotyledons</taxon>
        <taxon>Gunneridae</taxon>
        <taxon>Pentapetalae</taxon>
        <taxon>asterids</taxon>
        <taxon>lamiids</taxon>
        <taxon>Lamiales</taxon>
        <taxon>Pedaliaceae</taxon>
        <taxon>Sesamum</taxon>
    </lineage>
</organism>
<dbReference type="InterPro" id="IPR000477">
    <property type="entry name" value="RT_dom"/>
</dbReference>
<dbReference type="CDD" id="cd01650">
    <property type="entry name" value="RT_nLTR_like"/>
    <property type="match status" value="1"/>
</dbReference>
<dbReference type="InterPro" id="IPR043502">
    <property type="entry name" value="DNA/RNA_pol_sf"/>
</dbReference>
<dbReference type="InterPro" id="IPR005135">
    <property type="entry name" value="Endo/exonuclease/phosphatase"/>
</dbReference>
<feature type="domain" description="Reverse transcriptase" evidence="1">
    <location>
        <begin position="610"/>
        <end position="834"/>
    </location>
</feature>
<reference evidence="2" key="1">
    <citation type="submission" date="2020-06" db="EMBL/GenBank/DDBJ databases">
        <authorList>
            <person name="Li T."/>
            <person name="Hu X."/>
            <person name="Zhang T."/>
            <person name="Song X."/>
            <person name="Zhang H."/>
            <person name="Dai N."/>
            <person name="Sheng W."/>
            <person name="Hou X."/>
            <person name="Wei L."/>
        </authorList>
    </citation>
    <scope>NUCLEOTIDE SEQUENCE</scope>
    <source>
        <strain evidence="2">G02</strain>
        <tissue evidence="2">Leaf</tissue>
    </source>
</reference>
<dbReference type="GO" id="GO:0003824">
    <property type="term" value="F:catalytic activity"/>
    <property type="evidence" value="ECO:0007669"/>
    <property type="project" value="InterPro"/>
</dbReference>
<dbReference type="Pfam" id="PF03372">
    <property type="entry name" value="Exo_endo_phos"/>
    <property type="match status" value="1"/>
</dbReference>
<dbReference type="InterPro" id="IPR052343">
    <property type="entry name" value="Retrotransposon-Effector_Assoc"/>
</dbReference>
<comment type="caution">
    <text evidence="2">The sequence shown here is derived from an EMBL/GenBank/DDBJ whole genome shotgun (WGS) entry which is preliminary data.</text>
</comment>
<proteinExistence type="predicted"/>
<dbReference type="PANTHER" id="PTHR46890">
    <property type="entry name" value="NON-LTR RETROLELEMENT REVERSE TRANSCRIPTASE-LIKE PROTEIN-RELATED"/>
    <property type="match status" value="1"/>
</dbReference>
<dbReference type="AlphaFoldDB" id="A0AAW2JN11"/>
<sequence>MVLRKLQHTQVPVWIKLRHLPVELWTTEGLSIVASGVGRPLYPDAITRACTRLDFARVCVMLDISAKLLKHIVIMIPKEDGSEMACKVDVEYEWLPPKCTACHSLGHPIKECPTMKPKPPPVSVYVQKPRPQLTREHTVERRQKPVTQARIPRPGRVLPAALLHVLMINAAVWNVRGLNRRDHQVSVSDLITEHCLHFIGLLETRVTVGNVARVQRGLLPQWNYFVDYGGPGNRVWLAWDTDYVDVTVVETGAQFIHCAVFIRSMHLSVLITVVYGVNDVVGRRELWSDLTRLSTVIADTPWLVGGDFNTVLDSSEVCGQSGDISGAAEEFRACLHDTGLIHVPMNGERFTWHNCSRDARSLWKRLDRMLVNDSWLNRWPDTYYVSLSARTSDHSPLVLRGDAEGRSVGMFREQRKKKGDLSTNVSLAKGFLDSAQAILATDRHCPTLLLLEFCCKLVLRLASRLEQNMLHQRAKMAWLKDGDQCSRIFFRKVAVRRASKRVFQINTTDGRTLTGQPEVTAEFIRYYQELLGGNTRDRVIDLRHLRPWARHILTHAEAEALILPVTPEEIKQAIFDIDETKAPGPDGYSAAFYKAAWPVIGWEVSQAIHEFFRTGRLLKQVNATIISLIPKVSNPSVVAEFRPISCCNVLYKTITKILVQRMRSTLDSLISPSQNAFVPGRSIGDNILLAQELFSGYNQKHLPPRCALKVDLRKAYDTVEWDFLRAVLTLFGFPERFIMWIVECVTTPSFSVCLNGAPHGFFKGARGLRQGDPMSPFLLSWSWKPSHCLFSNSLSRMVRSRITGSANLAKSHLILSRSAAPPETLSLLFWDSRK</sequence>
<name>A0AAW2JN11_SESRA</name>
<reference evidence="2" key="2">
    <citation type="journal article" date="2024" name="Plant">
        <title>Genomic evolution and insights into agronomic trait innovations of Sesamum species.</title>
        <authorList>
            <person name="Miao H."/>
            <person name="Wang L."/>
            <person name="Qu L."/>
            <person name="Liu H."/>
            <person name="Sun Y."/>
            <person name="Le M."/>
            <person name="Wang Q."/>
            <person name="Wei S."/>
            <person name="Zheng Y."/>
            <person name="Lin W."/>
            <person name="Duan Y."/>
            <person name="Cao H."/>
            <person name="Xiong S."/>
            <person name="Wang X."/>
            <person name="Wei L."/>
            <person name="Li C."/>
            <person name="Ma Q."/>
            <person name="Ju M."/>
            <person name="Zhao R."/>
            <person name="Li G."/>
            <person name="Mu C."/>
            <person name="Tian Q."/>
            <person name="Mei H."/>
            <person name="Zhang T."/>
            <person name="Gao T."/>
            <person name="Zhang H."/>
        </authorList>
    </citation>
    <scope>NUCLEOTIDE SEQUENCE</scope>
    <source>
        <strain evidence="2">G02</strain>
    </source>
</reference>
<dbReference type="PANTHER" id="PTHR46890:SF48">
    <property type="entry name" value="RNA-DIRECTED DNA POLYMERASE"/>
    <property type="match status" value="1"/>
</dbReference>